<dbReference type="PANTHER" id="PTHR24148">
    <property type="entry name" value="ANKYRIN REPEAT DOMAIN-CONTAINING PROTEIN 39 HOMOLOG-RELATED"/>
    <property type="match status" value="1"/>
</dbReference>
<name>A0A9N9V5I8_9HYPO</name>
<dbReference type="EMBL" id="CABFNQ020000492">
    <property type="protein sequence ID" value="CAH0017103.1"/>
    <property type="molecule type" value="Genomic_DNA"/>
</dbReference>
<evidence type="ECO:0000313" key="2">
    <source>
        <dbReference type="EMBL" id="CAH0017103.1"/>
    </source>
</evidence>
<evidence type="ECO:0000259" key="1">
    <source>
        <dbReference type="Pfam" id="PF06985"/>
    </source>
</evidence>
<feature type="domain" description="Heterokaryon incompatibility" evidence="1">
    <location>
        <begin position="76"/>
        <end position="224"/>
    </location>
</feature>
<keyword evidence="3" id="KW-1185">Reference proteome</keyword>
<dbReference type="Pfam" id="PF06985">
    <property type="entry name" value="HET"/>
    <property type="match status" value="1"/>
</dbReference>
<dbReference type="Pfam" id="PF26639">
    <property type="entry name" value="Het-6_barrel"/>
    <property type="match status" value="1"/>
</dbReference>
<evidence type="ECO:0000313" key="3">
    <source>
        <dbReference type="Proteomes" id="UP000696573"/>
    </source>
</evidence>
<dbReference type="AlphaFoldDB" id="A0A9N9V5I8"/>
<gene>
    <name evidence="2" type="ORF">CRHIZ90672A_00014880</name>
</gene>
<dbReference type="PANTHER" id="PTHR24148:SF64">
    <property type="entry name" value="HETEROKARYON INCOMPATIBILITY DOMAIN-CONTAINING PROTEIN"/>
    <property type="match status" value="1"/>
</dbReference>
<protein>
    <recommendedName>
        <fullName evidence="1">Heterokaryon incompatibility domain-containing protein</fullName>
    </recommendedName>
</protein>
<accession>A0A9N9V5I8</accession>
<sequence length="649" mass="73873">MTLGSLPGPTLPGKTEVASLFNQSKHKLQKYKDFEYSRPIAAVHNGIRLLLLRPGGFIDDIQSDLVDVCFDDELSYEALSYTWGDGRSQRPIRVNGSRLDVSANLGVALRHLRSLTATRVLWIDALCINQGDYEERSDQVKKMFQIYRRATNVIAWLGKETRGSGDSMALVTDFAMFLRGNGVVDLESAQNFHNRAKKSRKETRLGILVDALRRAYWSRMWILQKLAARGYWGSKDSTPCTLQCGSHTASMHDLQTMFDHFNIMWSWYSPSEVGEWRLQQPFKSFTRQGFMDPQGFTMCATLGLFHLDRTAGGSTLKRLLHLSHPLDASGDRDKMYALLGLVSQNHAISPEYTKSLSDILIDYVRNSVETDGSLNTLFSNRLYPCESGLPTWTPEIRKKWHAPCQWEKHGIDTLFKASGNKKADVEFIPHQDMNQESVILRAKGVVIGEIDHVIGPCRIDDLVQRTIMKRFSQFIHRGRYELFMMELSQFAYDLENGSADYGSFWRTLVLNRNEDVNDTRQASKGLRIGGVIALRRDWLQAKEMAEVAAGEDGVKHRNTFRRCVYRCLMNRTFFRARGHSYTYMGLGPYDARPGDLAVVLFGSDQCLVLRPRGEEMEGYNVIGTAYVHGAMRGELVEEQDVQQSVFDLY</sequence>
<reference evidence="2" key="1">
    <citation type="submission" date="2021-10" db="EMBL/GenBank/DDBJ databases">
        <authorList>
            <person name="Piombo E."/>
        </authorList>
    </citation>
    <scope>NUCLEOTIDE SEQUENCE</scope>
</reference>
<proteinExistence type="predicted"/>
<dbReference type="InterPro" id="IPR010730">
    <property type="entry name" value="HET"/>
</dbReference>
<dbReference type="OrthoDB" id="3477286at2759"/>
<dbReference type="Proteomes" id="UP000696573">
    <property type="component" value="Unassembled WGS sequence"/>
</dbReference>
<dbReference type="InterPro" id="IPR052895">
    <property type="entry name" value="HetReg/Transcr_Mod"/>
</dbReference>
<organism evidence="2 3">
    <name type="scientific">Clonostachys rhizophaga</name>
    <dbReference type="NCBI Taxonomy" id="160324"/>
    <lineage>
        <taxon>Eukaryota</taxon>
        <taxon>Fungi</taxon>
        <taxon>Dikarya</taxon>
        <taxon>Ascomycota</taxon>
        <taxon>Pezizomycotina</taxon>
        <taxon>Sordariomycetes</taxon>
        <taxon>Hypocreomycetidae</taxon>
        <taxon>Hypocreales</taxon>
        <taxon>Bionectriaceae</taxon>
        <taxon>Clonostachys</taxon>
    </lineage>
</organism>
<comment type="caution">
    <text evidence="2">The sequence shown here is derived from an EMBL/GenBank/DDBJ whole genome shotgun (WGS) entry which is preliminary data.</text>
</comment>